<gene>
    <name evidence="1" type="ORF">N47_J04570</name>
</gene>
<proteinExistence type="predicted"/>
<reference evidence="1" key="1">
    <citation type="journal article" date="2011" name="Environ. Microbiol.">
        <title>Genomic insights into the metabolic potential of the polycyclic aromatic hydrocarbon degrading sulfate-reducing Deltaproteobacterium N47.</title>
        <authorList>
            <person name="Bergmann F."/>
            <person name="Selesi D."/>
            <person name="Weinmaier T."/>
            <person name="Tischler P."/>
            <person name="Rattei T."/>
            <person name="Meckenstock R.U."/>
        </authorList>
    </citation>
    <scope>NUCLEOTIDE SEQUENCE</scope>
</reference>
<accession>E1YFY2</accession>
<protein>
    <recommendedName>
        <fullName evidence="2">DUF4881 domain-containing protein</fullName>
    </recommendedName>
</protein>
<dbReference type="Pfam" id="PF16222">
    <property type="entry name" value="DUF4881"/>
    <property type="match status" value="1"/>
</dbReference>
<sequence>MRKHIMIKKSGLFTVLSALSFVFIFACGKLGNVDQGRVIEFDKEKGTVTLIRDFNADPKNPDYTHLPPFTYEMPKNPNEIGALPKAGKRMKLDTEKNQIVIFDTATQNFKAIDYKVIDQKNNIAKKDPLVYDEAAEESKPFPVIDKENKTITIYSGRQKILITFSLPEEYFALPDDTWDSGDEVRIYYKVEGKARRFMNISKTDIFKK</sequence>
<dbReference type="InterPro" id="IPR032621">
    <property type="entry name" value="DUF4881"/>
</dbReference>
<dbReference type="PROSITE" id="PS51257">
    <property type="entry name" value="PROKAR_LIPOPROTEIN"/>
    <property type="match status" value="1"/>
</dbReference>
<dbReference type="EMBL" id="FR695872">
    <property type="protein sequence ID" value="CBX29476.1"/>
    <property type="molecule type" value="Genomic_DNA"/>
</dbReference>
<evidence type="ECO:0000313" key="1">
    <source>
        <dbReference type="EMBL" id="CBX29476.1"/>
    </source>
</evidence>
<dbReference type="AlphaFoldDB" id="E1YFY2"/>
<evidence type="ECO:0008006" key="2">
    <source>
        <dbReference type="Google" id="ProtNLM"/>
    </source>
</evidence>
<name>E1YFY2_9BACT</name>
<organism evidence="1">
    <name type="scientific">uncultured Desulfobacterium sp</name>
    <dbReference type="NCBI Taxonomy" id="201089"/>
    <lineage>
        <taxon>Bacteria</taxon>
        <taxon>Pseudomonadati</taxon>
        <taxon>Thermodesulfobacteriota</taxon>
        <taxon>Desulfobacteria</taxon>
        <taxon>Desulfobacterales</taxon>
        <taxon>Desulfobacteriaceae</taxon>
        <taxon>Desulfobacterium</taxon>
        <taxon>environmental samples</taxon>
    </lineage>
</organism>